<dbReference type="EMBL" id="FNCH01000008">
    <property type="protein sequence ID" value="SDG57223.1"/>
    <property type="molecule type" value="Genomic_DNA"/>
</dbReference>
<keyword evidence="4" id="KW-0238">DNA-binding</keyword>
<dbReference type="SUPFAM" id="SSF52172">
    <property type="entry name" value="CheY-like"/>
    <property type="match status" value="1"/>
</dbReference>
<dbReference type="GO" id="GO:0003677">
    <property type="term" value="F:DNA binding"/>
    <property type="evidence" value="ECO:0007669"/>
    <property type="project" value="UniProtKB-KW"/>
</dbReference>
<protein>
    <submittedName>
        <fullName evidence="4">DNA-binding response regulator, LytR/AlgR family</fullName>
    </submittedName>
</protein>
<dbReference type="InterPro" id="IPR001789">
    <property type="entry name" value="Sig_transdc_resp-reg_receiver"/>
</dbReference>
<dbReference type="PANTHER" id="PTHR37299:SF1">
    <property type="entry name" value="STAGE 0 SPORULATION PROTEIN A HOMOLOG"/>
    <property type="match status" value="1"/>
</dbReference>
<dbReference type="SMART" id="SM00448">
    <property type="entry name" value="REC"/>
    <property type="match status" value="1"/>
</dbReference>
<dbReference type="PROSITE" id="PS50930">
    <property type="entry name" value="HTH_LYTTR"/>
    <property type="match status" value="1"/>
</dbReference>
<dbReference type="OrthoDB" id="9787344at2"/>
<dbReference type="InterPro" id="IPR011006">
    <property type="entry name" value="CheY-like_superfamily"/>
</dbReference>
<dbReference type="Gene3D" id="3.40.50.2300">
    <property type="match status" value="1"/>
</dbReference>
<dbReference type="RefSeq" id="WP_090499948.1">
    <property type="nucleotide sequence ID" value="NZ_FNCH01000008.1"/>
</dbReference>
<dbReference type="InterPro" id="IPR007492">
    <property type="entry name" value="LytTR_DNA-bd_dom"/>
</dbReference>
<proteinExistence type="predicted"/>
<dbReference type="Pfam" id="PF00072">
    <property type="entry name" value="Response_reg"/>
    <property type="match status" value="1"/>
</dbReference>
<feature type="domain" description="HTH LytTR-type" evidence="3">
    <location>
        <begin position="142"/>
        <end position="211"/>
    </location>
</feature>
<dbReference type="Gene3D" id="2.40.50.1020">
    <property type="entry name" value="LytTr DNA-binding domain"/>
    <property type="match status" value="1"/>
</dbReference>
<name>A0A1G7VBW1_9SPHI</name>
<evidence type="ECO:0000256" key="1">
    <source>
        <dbReference type="PROSITE-ProRule" id="PRU00169"/>
    </source>
</evidence>
<dbReference type="Proteomes" id="UP000199643">
    <property type="component" value="Unassembled WGS sequence"/>
</dbReference>
<feature type="domain" description="Response regulatory" evidence="2">
    <location>
        <begin position="6"/>
        <end position="119"/>
    </location>
</feature>
<dbReference type="InterPro" id="IPR046947">
    <property type="entry name" value="LytR-like"/>
</dbReference>
<feature type="modified residue" description="4-aspartylphosphate" evidence="1">
    <location>
        <position position="58"/>
    </location>
</feature>
<evidence type="ECO:0000313" key="5">
    <source>
        <dbReference type="Proteomes" id="UP000199643"/>
    </source>
</evidence>
<dbReference type="SMART" id="SM00850">
    <property type="entry name" value="LytTR"/>
    <property type="match status" value="1"/>
</dbReference>
<dbReference type="GO" id="GO:0000156">
    <property type="term" value="F:phosphorelay response regulator activity"/>
    <property type="evidence" value="ECO:0007669"/>
    <property type="project" value="InterPro"/>
</dbReference>
<dbReference type="Pfam" id="PF04397">
    <property type="entry name" value="LytTR"/>
    <property type="match status" value="1"/>
</dbReference>
<keyword evidence="1" id="KW-0597">Phosphoprotein</keyword>
<gene>
    <name evidence="4" type="ORF">SAMN05421827_10825</name>
</gene>
<dbReference type="STRING" id="405671.SAMN05421827_10825"/>
<dbReference type="PROSITE" id="PS50110">
    <property type="entry name" value="RESPONSE_REGULATORY"/>
    <property type="match status" value="1"/>
</dbReference>
<accession>A0A1G7VBW1</accession>
<evidence type="ECO:0000313" key="4">
    <source>
        <dbReference type="EMBL" id="SDG57223.1"/>
    </source>
</evidence>
<keyword evidence="5" id="KW-1185">Reference proteome</keyword>
<reference evidence="5" key="1">
    <citation type="submission" date="2016-10" db="EMBL/GenBank/DDBJ databases">
        <authorList>
            <person name="Varghese N."/>
            <person name="Submissions S."/>
        </authorList>
    </citation>
    <scope>NUCLEOTIDE SEQUENCE [LARGE SCALE GENOMIC DNA]</scope>
    <source>
        <strain evidence="5">DSM 17933</strain>
    </source>
</reference>
<evidence type="ECO:0000259" key="3">
    <source>
        <dbReference type="PROSITE" id="PS50930"/>
    </source>
</evidence>
<dbReference type="PANTHER" id="PTHR37299">
    <property type="entry name" value="TRANSCRIPTIONAL REGULATOR-RELATED"/>
    <property type="match status" value="1"/>
</dbReference>
<sequence length="246" mass="28446">MNNTIPCIIIDDDQSAIDILQEFISAFPRLRLELTYTKSISALNDITMLKQSHIIFTDIDMPHLSGINLAENLKGEPHNIIFITSYPEYAIEAFKVRAKHYLLKPFDLSEFAKVVNDVLKECYGSHNFEGDSEDVFYFRKSSDKSTILTVPKNDIIYIQGSNNHIHLYTPTENHSVYMTIKEMEEKLKYHTSFFRVHKSYIINSAFVKKIEGNKINLGKYEVLMAAHYKAAFAKFIEERFLLSGRT</sequence>
<organism evidence="4 5">
    <name type="scientific">Pedobacter terrae</name>
    <dbReference type="NCBI Taxonomy" id="405671"/>
    <lineage>
        <taxon>Bacteria</taxon>
        <taxon>Pseudomonadati</taxon>
        <taxon>Bacteroidota</taxon>
        <taxon>Sphingobacteriia</taxon>
        <taxon>Sphingobacteriales</taxon>
        <taxon>Sphingobacteriaceae</taxon>
        <taxon>Pedobacter</taxon>
    </lineage>
</organism>
<evidence type="ECO:0000259" key="2">
    <source>
        <dbReference type="PROSITE" id="PS50110"/>
    </source>
</evidence>
<dbReference type="AlphaFoldDB" id="A0A1G7VBW1"/>